<comment type="caution">
    <text evidence="4">The sequence shown here is derived from an EMBL/GenBank/DDBJ whole genome shotgun (WGS) entry which is preliminary data.</text>
</comment>
<organism evidence="4">
    <name type="scientific">bioreactor metagenome</name>
    <dbReference type="NCBI Taxonomy" id="1076179"/>
    <lineage>
        <taxon>unclassified sequences</taxon>
        <taxon>metagenomes</taxon>
        <taxon>ecological metagenomes</taxon>
    </lineage>
</organism>
<evidence type="ECO:0000313" key="4">
    <source>
        <dbReference type="EMBL" id="MPM45988.1"/>
    </source>
</evidence>
<dbReference type="Gene3D" id="3.20.20.80">
    <property type="entry name" value="Glycosidases"/>
    <property type="match status" value="1"/>
</dbReference>
<dbReference type="Pfam" id="PF00728">
    <property type="entry name" value="Glyco_hydro_20"/>
    <property type="match status" value="1"/>
</dbReference>
<accession>A0A644ZZV6</accession>
<dbReference type="SUPFAM" id="SSF51445">
    <property type="entry name" value="(Trans)glycosidases"/>
    <property type="match status" value="1"/>
</dbReference>
<evidence type="ECO:0000256" key="1">
    <source>
        <dbReference type="ARBA" id="ARBA00006285"/>
    </source>
</evidence>
<protein>
    <recommendedName>
        <fullName evidence="3">Glycoside hydrolase family 20 catalytic domain-containing protein</fullName>
    </recommendedName>
</protein>
<dbReference type="EMBL" id="VSSQ01011096">
    <property type="protein sequence ID" value="MPM45988.1"/>
    <property type="molecule type" value="Genomic_DNA"/>
</dbReference>
<evidence type="ECO:0000256" key="2">
    <source>
        <dbReference type="ARBA" id="ARBA00022801"/>
    </source>
</evidence>
<evidence type="ECO:0000259" key="3">
    <source>
        <dbReference type="Pfam" id="PF00728"/>
    </source>
</evidence>
<dbReference type="InterPro" id="IPR017853">
    <property type="entry name" value="GH"/>
</dbReference>
<reference evidence="4" key="1">
    <citation type="submission" date="2019-08" db="EMBL/GenBank/DDBJ databases">
        <authorList>
            <person name="Kucharzyk K."/>
            <person name="Murdoch R.W."/>
            <person name="Higgins S."/>
            <person name="Loffler F."/>
        </authorList>
    </citation>
    <scope>NUCLEOTIDE SEQUENCE</scope>
</reference>
<dbReference type="InterPro" id="IPR015883">
    <property type="entry name" value="Glyco_hydro_20_cat"/>
</dbReference>
<dbReference type="GO" id="GO:0004563">
    <property type="term" value="F:beta-N-acetylhexosaminidase activity"/>
    <property type="evidence" value="ECO:0007669"/>
    <property type="project" value="UniProtKB-ARBA"/>
</dbReference>
<comment type="similarity">
    <text evidence="1">Belongs to the glycosyl hydrolase 20 family.</text>
</comment>
<dbReference type="GO" id="GO:0005975">
    <property type="term" value="P:carbohydrate metabolic process"/>
    <property type="evidence" value="ECO:0007669"/>
    <property type="project" value="InterPro"/>
</dbReference>
<name>A0A644ZZV6_9ZZZZ</name>
<sequence length="59" mass="7137">MKTPEHVEYMVYPRAAALAEVVWSPRRERDYNEFLSRLQSLRFIYDYMGLNYAKVAFDE</sequence>
<gene>
    <name evidence="4" type="ORF">SDC9_92682</name>
</gene>
<feature type="domain" description="Glycoside hydrolase family 20 catalytic" evidence="3">
    <location>
        <begin position="1"/>
        <end position="25"/>
    </location>
</feature>
<proteinExistence type="inferred from homology"/>
<keyword evidence="2" id="KW-0378">Hydrolase</keyword>
<dbReference type="AlphaFoldDB" id="A0A644ZZV6"/>